<organism evidence="1 2">
    <name type="scientific">Diversispora eburnea</name>
    <dbReference type="NCBI Taxonomy" id="1213867"/>
    <lineage>
        <taxon>Eukaryota</taxon>
        <taxon>Fungi</taxon>
        <taxon>Fungi incertae sedis</taxon>
        <taxon>Mucoromycota</taxon>
        <taxon>Glomeromycotina</taxon>
        <taxon>Glomeromycetes</taxon>
        <taxon>Diversisporales</taxon>
        <taxon>Diversisporaceae</taxon>
        <taxon>Diversispora</taxon>
    </lineage>
</organism>
<keyword evidence="2" id="KW-1185">Reference proteome</keyword>
<gene>
    <name evidence="1" type="ORF">DEBURN_LOCUS6568</name>
</gene>
<dbReference type="EMBL" id="CAJVPK010000688">
    <property type="protein sequence ID" value="CAG8540135.1"/>
    <property type="molecule type" value="Genomic_DNA"/>
</dbReference>
<comment type="caution">
    <text evidence="1">The sequence shown here is derived from an EMBL/GenBank/DDBJ whole genome shotgun (WGS) entry which is preliminary data.</text>
</comment>
<dbReference type="AlphaFoldDB" id="A0A9N9ASJ6"/>
<name>A0A9N9ASJ6_9GLOM</name>
<reference evidence="1" key="1">
    <citation type="submission" date="2021-06" db="EMBL/GenBank/DDBJ databases">
        <authorList>
            <person name="Kallberg Y."/>
            <person name="Tangrot J."/>
            <person name="Rosling A."/>
        </authorList>
    </citation>
    <scope>NUCLEOTIDE SEQUENCE</scope>
    <source>
        <strain evidence="1">AZ414A</strain>
    </source>
</reference>
<accession>A0A9N9ASJ6</accession>
<dbReference type="Proteomes" id="UP000789706">
    <property type="component" value="Unassembled WGS sequence"/>
</dbReference>
<sequence>MTQIQLSSIITNYIFETTPDRLNSLDDRSIYDRITQRPFSRSRRLRAIDILFYNIQYIIINSNLSIVHNYDQPTINSSLRHAAGNIWRRLSPQERNRYNQNTIRYRPYVVNNRNRNSSAIGLQSNSGLNLDDNNNNDNNILHEIIDGINFFG</sequence>
<evidence type="ECO:0000313" key="2">
    <source>
        <dbReference type="Proteomes" id="UP000789706"/>
    </source>
</evidence>
<protein>
    <submittedName>
        <fullName evidence="1">2384_t:CDS:1</fullName>
    </submittedName>
</protein>
<dbReference type="OrthoDB" id="10463853at2759"/>
<evidence type="ECO:0000313" key="1">
    <source>
        <dbReference type="EMBL" id="CAG8540135.1"/>
    </source>
</evidence>
<proteinExistence type="predicted"/>